<keyword evidence="7" id="KW-0521">NADP</keyword>
<feature type="non-terminal residue" evidence="13">
    <location>
        <position position="371"/>
    </location>
</feature>
<dbReference type="InterPro" id="IPR036291">
    <property type="entry name" value="NAD(P)-bd_dom_sf"/>
</dbReference>
<dbReference type="FunFam" id="3.40.50.720:FF:000158">
    <property type="entry name" value="Zinc-binding alcohol dehydrogenase"/>
    <property type="match status" value="1"/>
</dbReference>
<dbReference type="InterPro" id="IPR002328">
    <property type="entry name" value="ADH_Zn_CS"/>
</dbReference>
<dbReference type="InterPro" id="IPR013154">
    <property type="entry name" value="ADH-like_N"/>
</dbReference>
<evidence type="ECO:0000313" key="14">
    <source>
        <dbReference type="Proteomes" id="UP000310158"/>
    </source>
</evidence>
<dbReference type="Proteomes" id="UP000310158">
    <property type="component" value="Unassembled WGS sequence"/>
</dbReference>
<dbReference type="EC" id="1.1.1.2" evidence="9"/>
<evidence type="ECO:0000256" key="4">
    <source>
        <dbReference type="ARBA" id="ARBA00022553"/>
    </source>
</evidence>
<dbReference type="PANTHER" id="PTHR42683">
    <property type="entry name" value="ALDEHYDE REDUCTASE"/>
    <property type="match status" value="1"/>
</dbReference>
<dbReference type="EMBL" id="SGPL01001124">
    <property type="protein sequence ID" value="THH04640.1"/>
    <property type="molecule type" value="Genomic_DNA"/>
</dbReference>
<evidence type="ECO:0000256" key="8">
    <source>
        <dbReference type="ARBA" id="ARBA00023002"/>
    </source>
</evidence>
<dbReference type="Pfam" id="PF08240">
    <property type="entry name" value="ADH_N"/>
    <property type="match status" value="1"/>
</dbReference>
<keyword evidence="5 11" id="KW-0479">Metal-binding</keyword>
<comment type="caution">
    <text evidence="13">The sequence shown here is derived from an EMBL/GenBank/DDBJ whole genome shotgun (WGS) entry which is preliminary data.</text>
</comment>
<dbReference type="CDD" id="cd05283">
    <property type="entry name" value="CAD1"/>
    <property type="match status" value="1"/>
</dbReference>
<dbReference type="Pfam" id="PF00107">
    <property type="entry name" value="ADH_zinc_N"/>
    <property type="match status" value="1"/>
</dbReference>
<evidence type="ECO:0000259" key="12">
    <source>
        <dbReference type="SMART" id="SM00829"/>
    </source>
</evidence>
<accession>A0A4S4L4Z9</accession>
<dbReference type="OrthoDB" id="1879366at2759"/>
<dbReference type="SMART" id="SM00829">
    <property type="entry name" value="PKS_ER"/>
    <property type="match status" value="1"/>
</dbReference>
<organism evidence="13 14">
    <name type="scientific">Bondarzewia mesenterica</name>
    <dbReference type="NCBI Taxonomy" id="1095465"/>
    <lineage>
        <taxon>Eukaryota</taxon>
        <taxon>Fungi</taxon>
        <taxon>Dikarya</taxon>
        <taxon>Basidiomycota</taxon>
        <taxon>Agaricomycotina</taxon>
        <taxon>Agaricomycetes</taxon>
        <taxon>Russulales</taxon>
        <taxon>Bondarzewiaceae</taxon>
        <taxon>Bondarzewia</taxon>
    </lineage>
</organism>
<keyword evidence="14" id="KW-1185">Reference proteome</keyword>
<keyword evidence="8" id="KW-0560">Oxidoreductase</keyword>
<comment type="catalytic activity">
    <reaction evidence="10">
        <text>a primary alcohol + NADP(+) = an aldehyde + NADPH + H(+)</text>
        <dbReference type="Rhea" id="RHEA:15937"/>
        <dbReference type="ChEBI" id="CHEBI:15378"/>
        <dbReference type="ChEBI" id="CHEBI:15734"/>
        <dbReference type="ChEBI" id="CHEBI:17478"/>
        <dbReference type="ChEBI" id="CHEBI:57783"/>
        <dbReference type="ChEBI" id="CHEBI:58349"/>
        <dbReference type="EC" id="1.1.1.2"/>
    </reaction>
    <physiologicalReaction direction="left-to-right" evidence="10">
        <dbReference type="Rhea" id="RHEA:15938"/>
    </physiologicalReaction>
    <physiologicalReaction direction="right-to-left" evidence="10">
        <dbReference type="Rhea" id="RHEA:15939"/>
    </physiologicalReaction>
</comment>
<evidence type="ECO:0000256" key="2">
    <source>
        <dbReference type="ARBA" id="ARBA00008072"/>
    </source>
</evidence>
<comment type="similarity">
    <text evidence="2 11">Belongs to the zinc-containing alcohol dehydrogenase family.</text>
</comment>
<proteinExistence type="inferred from homology"/>
<dbReference type="AlphaFoldDB" id="A0A4S4L4Z9"/>
<evidence type="ECO:0000256" key="5">
    <source>
        <dbReference type="ARBA" id="ARBA00022723"/>
    </source>
</evidence>
<dbReference type="InterPro" id="IPR020843">
    <property type="entry name" value="ER"/>
</dbReference>
<dbReference type="SUPFAM" id="SSF50129">
    <property type="entry name" value="GroES-like"/>
    <property type="match status" value="1"/>
</dbReference>
<comment type="cofactor">
    <cofactor evidence="1 11">
        <name>Zn(2+)</name>
        <dbReference type="ChEBI" id="CHEBI:29105"/>
    </cofactor>
</comment>
<evidence type="ECO:0000256" key="10">
    <source>
        <dbReference type="ARBA" id="ARBA00050997"/>
    </source>
</evidence>
<dbReference type="SUPFAM" id="SSF51735">
    <property type="entry name" value="NAD(P)-binding Rossmann-fold domains"/>
    <property type="match status" value="1"/>
</dbReference>
<protein>
    <recommendedName>
        <fullName evidence="9">alcohol dehydrogenase (NADP(+))</fullName>
        <ecNumber evidence="9">1.1.1.2</ecNumber>
    </recommendedName>
</protein>
<keyword evidence="6 11" id="KW-0862">Zinc</keyword>
<dbReference type="InterPro" id="IPR047109">
    <property type="entry name" value="CAD-like"/>
</dbReference>
<evidence type="ECO:0000256" key="3">
    <source>
        <dbReference type="ARBA" id="ARBA00011738"/>
    </source>
</evidence>
<dbReference type="InterPro" id="IPR011032">
    <property type="entry name" value="GroES-like_sf"/>
</dbReference>
<feature type="domain" description="Enoyl reductase (ER)" evidence="12">
    <location>
        <begin position="12"/>
        <end position="371"/>
    </location>
</feature>
<sequence length="371" mass="40188">MSAKGYAIHDTNNWSDFKLISYDLKTAEDYDIDIAITHCGICGSDLHTIRGGWHSPDLPLVAGHEIVGEVTRVGPKVTEFKVGDRAGVGAQVSSCFDCSTYYDGIIVAQLIPDQKIAITTMRTTVANGGHLRREIPQRRQGTRDFFNSRKSSLTNDPPFLLSKATGGYATAIRVHERFVFPIPDKLASDIAAPMLCAGLTTYSALVRYGCGPGKKVGVVGIGGLGHFAIMWAKALGAEVYALTRNSRKDEDIKKLGADHILYTEEEDFTKSYEGEMDIIISTISVSAGIPIRKILSLLAVNGHLVCAGLPDEPLPQIAAFDLLVNGCALAGSHIGSKKEVVEMLKLASEQDLRSWIEVLPMSKLKEGVEKV</sequence>
<dbReference type="GO" id="GO:0008270">
    <property type="term" value="F:zinc ion binding"/>
    <property type="evidence" value="ECO:0007669"/>
    <property type="project" value="InterPro"/>
</dbReference>
<gene>
    <name evidence="13" type="ORF">EW146_g10127</name>
</gene>
<name>A0A4S4L4Z9_9AGAM</name>
<evidence type="ECO:0000256" key="11">
    <source>
        <dbReference type="RuleBase" id="RU361277"/>
    </source>
</evidence>
<evidence type="ECO:0000313" key="13">
    <source>
        <dbReference type="EMBL" id="THH04640.1"/>
    </source>
</evidence>
<dbReference type="GO" id="GO:0008106">
    <property type="term" value="F:alcohol dehydrogenase (NADP+) activity"/>
    <property type="evidence" value="ECO:0007669"/>
    <property type="project" value="UniProtKB-EC"/>
</dbReference>
<evidence type="ECO:0000256" key="1">
    <source>
        <dbReference type="ARBA" id="ARBA00001947"/>
    </source>
</evidence>
<dbReference type="PROSITE" id="PS00059">
    <property type="entry name" value="ADH_ZINC"/>
    <property type="match status" value="1"/>
</dbReference>
<keyword evidence="4" id="KW-0597">Phosphoprotein</keyword>
<reference evidence="13 14" key="1">
    <citation type="submission" date="2019-02" db="EMBL/GenBank/DDBJ databases">
        <title>Genome sequencing of the rare red list fungi Bondarzewia mesenterica.</title>
        <authorList>
            <person name="Buettner E."/>
            <person name="Kellner H."/>
        </authorList>
    </citation>
    <scope>NUCLEOTIDE SEQUENCE [LARGE SCALE GENOMIC DNA]</scope>
    <source>
        <strain evidence="13 14">DSM 108281</strain>
    </source>
</reference>
<dbReference type="Gene3D" id="3.90.180.10">
    <property type="entry name" value="Medium-chain alcohol dehydrogenases, catalytic domain"/>
    <property type="match status" value="1"/>
</dbReference>
<dbReference type="Gene3D" id="3.40.50.720">
    <property type="entry name" value="NAD(P)-binding Rossmann-like Domain"/>
    <property type="match status" value="1"/>
</dbReference>
<evidence type="ECO:0000256" key="6">
    <source>
        <dbReference type="ARBA" id="ARBA00022833"/>
    </source>
</evidence>
<comment type="subunit">
    <text evidence="3">Homodimer.</text>
</comment>
<dbReference type="InterPro" id="IPR013149">
    <property type="entry name" value="ADH-like_C"/>
</dbReference>
<evidence type="ECO:0000256" key="7">
    <source>
        <dbReference type="ARBA" id="ARBA00022857"/>
    </source>
</evidence>
<dbReference type="GO" id="GO:0006066">
    <property type="term" value="P:alcohol metabolic process"/>
    <property type="evidence" value="ECO:0007669"/>
    <property type="project" value="UniProtKB-ARBA"/>
</dbReference>
<evidence type="ECO:0000256" key="9">
    <source>
        <dbReference type="ARBA" id="ARBA00024074"/>
    </source>
</evidence>